<reference evidence="2" key="1">
    <citation type="submission" date="2020-03" db="EMBL/GenBank/DDBJ databases">
        <title>Draft Genome Sequence of Cylindrodendrum hubeiense.</title>
        <authorList>
            <person name="Buettner E."/>
            <person name="Kellner H."/>
        </authorList>
    </citation>
    <scope>NUCLEOTIDE SEQUENCE</scope>
    <source>
        <strain evidence="2">IHI 201604</strain>
    </source>
</reference>
<keyword evidence="1" id="KW-0539">Nucleus</keyword>
<evidence type="ECO:0000313" key="2">
    <source>
        <dbReference type="EMBL" id="KAF7557731.1"/>
    </source>
</evidence>
<organism evidence="2 3">
    <name type="scientific">Cylindrodendrum hubeiense</name>
    <dbReference type="NCBI Taxonomy" id="595255"/>
    <lineage>
        <taxon>Eukaryota</taxon>
        <taxon>Fungi</taxon>
        <taxon>Dikarya</taxon>
        <taxon>Ascomycota</taxon>
        <taxon>Pezizomycotina</taxon>
        <taxon>Sordariomycetes</taxon>
        <taxon>Hypocreomycetidae</taxon>
        <taxon>Hypocreales</taxon>
        <taxon>Nectriaceae</taxon>
        <taxon>Cylindrodendrum</taxon>
    </lineage>
</organism>
<accession>A0A9P5HS44</accession>
<dbReference type="Proteomes" id="UP000722485">
    <property type="component" value="Unassembled WGS sequence"/>
</dbReference>
<proteinExistence type="predicted"/>
<keyword evidence="3" id="KW-1185">Reference proteome</keyword>
<dbReference type="Pfam" id="PF11951">
    <property type="entry name" value="Fungal_trans_2"/>
    <property type="match status" value="1"/>
</dbReference>
<dbReference type="EMBL" id="JAANBB010000003">
    <property type="protein sequence ID" value="KAF7557731.1"/>
    <property type="molecule type" value="Genomic_DNA"/>
</dbReference>
<name>A0A9P5HS44_9HYPO</name>
<dbReference type="AlphaFoldDB" id="A0A9P5HS44"/>
<evidence type="ECO:0000313" key="3">
    <source>
        <dbReference type="Proteomes" id="UP000722485"/>
    </source>
</evidence>
<dbReference type="InterPro" id="IPR021858">
    <property type="entry name" value="Fun_TF"/>
</dbReference>
<gene>
    <name evidence="2" type="ORF">G7Z17_g419</name>
</gene>
<protein>
    <submittedName>
        <fullName evidence="2">Uncharacterized protein</fullName>
    </submittedName>
</protein>
<dbReference type="OrthoDB" id="4314040at2759"/>
<evidence type="ECO:0000256" key="1">
    <source>
        <dbReference type="ARBA" id="ARBA00023242"/>
    </source>
</evidence>
<comment type="caution">
    <text evidence="2">The sequence shown here is derived from an EMBL/GenBank/DDBJ whole genome shotgun (WGS) entry which is preliminary data.</text>
</comment>
<sequence>MEATQINSKSPREGRTITTQFNEAMDSPLASDLEKEALADTILTDNHPESPASQDKNIRSNAASGIFRASDTSLNTLATLLILCTAYISSRNSRSLLICLEQAFILAKKLWEELASNQEFIFLIQWLGYIHTTAMLSPGNYTLKAPDFLALTPNETNTIVGATSVSDIVLSSQMALETSQTDTEMHSQLLEKASVKKLHQEFRSSCFDDITTTTGISNTVAGLLYNIGRLSRLRAMILESEEPAENHWFWGDFEAELDGLEIQLDQITRRRNMRTQIFETSVHRLSLLGDEYKDEDLSQTIDLNRYNDALVRLEMKWMALDNAFDTYTENEEQLCLLY</sequence>